<dbReference type="InterPro" id="IPR011042">
    <property type="entry name" value="6-blade_b-propeller_TolB-like"/>
</dbReference>
<dbReference type="InterPro" id="IPR051262">
    <property type="entry name" value="SMP-30/CGR1_Lactonase"/>
</dbReference>
<dbReference type="EMBL" id="UINC01026684">
    <property type="protein sequence ID" value="SVB04571.1"/>
    <property type="molecule type" value="Genomic_DNA"/>
</dbReference>
<feature type="domain" description="SMP-30/Gluconolactonase/LRE-like region" evidence="1">
    <location>
        <begin position="37"/>
        <end position="259"/>
    </location>
</feature>
<dbReference type="AlphaFoldDB" id="A0A382ATE9"/>
<sequence>MPILDVKKDVSYCVGSFGEGLDHPECVTWGSDGYAYAGGEGGQLYRINVTENKYEQFSQASHFVGGMCQDGSGNLYFCSGNKVYKTNSKGEISEYSSGTPAVPMVGPNYPAFDTDGNLYVTDSGEWEKDNGRIFKISPSGQTKIWSEALQTFPNGICLSSDGSHLYVAVSLNPPRIERIPIDPEGEPGNPEIVVNMPNSVPDGLAFDSDGNLYISCYRPDSIFRLDPTGTLEVLAHDYEGTLMAAPTNIAFCGDNLDDLLSANLGRWHISRYNIKASGLPLNYPVI</sequence>
<protein>
    <recommendedName>
        <fullName evidence="1">SMP-30/Gluconolactonase/LRE-like region domain-containing protein</fullName>
    </recommendedName>
</protein>
<name>A0A382ATE9_9ZZZZ</name>
<dbReference type="Pfam" id="PF08450">
    <property type="entry name" value="SGL"/>
    <property type="match status" value="1"/>
</dbReference>
<reference evidence="2" key="1">
    <citation type="submission" date="2018-05" db="EMBL/GenBank/DDBJ databases">
        <authorList>
            <person name="Lanie J.A."/>
            <person name="Ng W.-L."/>
            <person name="Kazmierczak K.M."/>
            <person name="Andrzejewski T.M."/>
            <person name="Davidsen T.M."/>
            <person name="Wayne K.J."/>
            <person name="Tettelin H."/>
            <person name="Glass J.I."/>
            <person name="Rusch D."/>
            <person name="Podicherti R."/>
            <person name="Tsui H.-C.T."/>
            <person name="Winkler M.E."/>
        </authorList>
    </citation>
    <scope>NUCLEOTIDE SEQUENCE</scope>
</reference>
<evidence type="ECO:0000313" key="2">
    <source>
        <dbReference type="EMBL" id="SVB04571.1"/>
    </source>
</evidence>
<dbReference type="Gene3D" id="2.120.10.30">
    <property type="entry name" value="TolB, C-terminal domain"/>
    <property type="match status" value="1"/>
</dbReference>
<dbReference type="SUPFAM" id="SSF63829">
    <property type="entry name" value="Calcium-dependent phosphotriesterase"/>
    <property type="match status" value="1"/>
</dbReference>
<evidence type="ECO:0000259" key="1">
    <source>
        <dbReference type="Pfam" id="PF08450"/>
    </source>
</evidence>
<dbReference type="PANTHER" id="PTHR47572">
    <property type="entry name" value="LIPOPROTEIN-RELATED"/>
    <property type="match status" value="1"/>
</dbReference>
<dbReference type="InterPro" id="IPR013658">
    <property type="entry name" value="SGL"/>
</dbReference>
<gene>
    <name evidence="2" type="ORF">METZ01_LOCUS157425</name>
</gene>
<accession>A0A382ATE9</accession>
<dbReference type="PANTHER" id="PTHR47572:SF5">
    <property type="entry name" value="BLR2277 PROTEIN"/>
    <property type="match status" value="1"/>
</dbReference>
<organism evidence="2">
    <name type="scientific">marine metagenome</name>
    <dbReference type="NCBI Taxonomy" id="408172"/>
    <lineage>
        <taxon>unclassified sequences</taxon>
        <taxon>metagenomes</taxon>
        <taxon>ecological metagenomes</taxon>
    </lineage>
</organism>
<proteinExistence type="predicted"/>